<dbReference type="InterPro" id="IPR052115">
    <property type="entry name" value="NEXT_complex_subunit_ZCCHC8"/>
</dbReference>
<evidence type="ECO:0008006" key="4">
    <source>
        <dbReference type="Google" id="ProtNLM"/>
    </source>
</evidence>
<dbReference type="STRING" id="5217.A0A4Q1BQC4"/>
<organism evidence="2 3">
    <name type="scientific">Tremella mesenterica</name>
    <name type="common">Jelly fungus</name>
    <dbReference type="NCBI Taxonomy" id="5217"/>
    <lineage>
        <taxon>Eukaryota</taxon>
        <taxon>Fungi</taxon>
        <taxon>Dikarya</taxon>
        <taxon>Basidiomycota</taxon>
        <taxon>Agaricomycotina</taxon>
        <taxon>Tremellomycetes</taxon>
        <taxon>Tremellales</taxon>
        <taxon>Tremellaceae</taxon>
        <taxon>Tremella</taxon>
    </lineage>
</organism>
<feature type="compositionally biased region" description="Pro residues" evidence="1">
    <location>
        <begin position="531"/>
        <end position="568"/>
    </location>
</feature>
<feature type="region of interest" description="Disordered" evidence="1">
    <location>
        <begin position="117"/>
        <end position="136"/>
    </location>
</feature>
<reference evidence="2 3" key="1">
    <citation type="submission" date="2016-06" db="EMBL/GenBank/DDBJ databases">
        <title>Evolution of pathogenesis and genome organization in the Tremellales.</title>
        <authorList>
            <person name="Cuomo C."/>
            <person name="Litvintseva A."/>
            <person name="Heitman J."/>
            <person name="Chen Y."/>
            <person name="Sun S."/>
            <person name="Springer D."/>
            <person name="Dromer F."/>
            <person name="Young S."/>
            <person name="Zeng Q."/>
            <person name="Chapman S."/>
            <person name="Gujja S."/>
            <person name="Saif S."/>
            <person name="Birren B."/>
        </authorList>
    </citation>
    <scope>NUCLEOTIDE SEQUENCE [LARGE SCALE GENOMIC DNA]</scope>
    <source>
        <strain evidence="2 3">ATCC 28783</strain>
    </source>
</reference>
<dbReference type="EMBL" id="SDIL01000022">
    <property type="protein sequence ID" value="RXK40126.1"/>
    <property type="molecule type" value="Genomic_DNA"/>
</dbReference>
<dbReference type="GO" id="GO:0003723">
    <property type="term" value="F:RNA binding"/>
    <property type="evidence" value="ECO:0007669"/>
    <property type="project" value="TreeGrafter"/>
</dbReference>
<evidence type="ECO:0000256" key="1">
    <source>
        <dbReference type="SAM" id="MobiDB-lite"/>
    </source>
</evidence>
<dbReference type="Gene3D" id="3.40.30.10">
    <property type="entry name" value="Glutaredoxin"/>
    <property type="match status" value="1"/>
</dbReference>
<dbReference type="AlphaFoldDB" id="A0A4Q1BQC4"/>
<proteinExistence type="predicted"/>
<feature type="region of interest" description="Disordered" evidence="1">
    <location>
        <begin position="378"/>
        <end position="588"/>
    </location>
</feature>
<dbReference type="GO" id="GO:0071013">
    <property type="term" value="C:catalytic step 2 spliceosome"/>
    <property type="evidence" value="ECO:0007669"/>
    <property type="project" value="TreeGrafter"/>
</dbReference>
<feature type="compositionally biased region" description="Polar residues" evidence="1">
    <location>
        <begin position="431"/>
        <end position="448"/>
    </location>
</feature>
<evidence type="ECO:0000313" key="3">
    <source>
        <dbReference type="Proteomes" id="UP000289152"/>
    </source>
</evidence>
<protein>
    <recommendedName>
        <fullName evidence="4">CCHC-type domain-containing protein</fullName>
    </recommendedName>
</protein>
<dbReference type="PANTHER" id="PTHR13316">
    <property type="entry name" value="ZINC FINGER, CCHC DOMAIN CONTAINING 8"/>
    <property type="match status" value="1"/>
</dbReference>
<sequence>MPPRLPLPRLTLFTGGKECSLCEVAKQELAILRRTTPFELDTFNIRDPPSSADEKEAKKWPRATLPRSSYSKASYRPSRPQSLDRGMASEPANRRPDTPFEPYKSILRFSSLPTRSHSVNNGNVEQVPDGEKPVKRKIPPWRRAVGRYFFDLSSRGAPLSDALGTGQWDEHAAILESTFAGFSDGPVGLDVPVIDTDEVTWEVEEEGGNDGVDIIYDKLDNSTSGGLEETRISSSSIICWNCRLSGHRISSCPEPRNPFLISASRSLHLSQSDHPPPNALAFLDTYRSTPSSRIRRLSLSERFKPGEISTDLADALFYPDEDEEDELDVRALALRRAERKIMKRRKKWPWLERIAFWGYPPGWTAVKDPMQEVRRRIEMEDEEEGEEEGSEDGLVVYGGFGSSSSSSSPQGPKTEGEVGSPQIGTGEGGSSCHSPDHQSPSFHSTQPAQPIGLFSLPSPPPKHHWPTAPLASRNPPPPSPPSDDCPPPPPPPPLESWSPPPPPPSSLPPPPPSPTNPPPLPPGPQSNNNDYPPPPSSLPPPPPQPPPTDPPSLPPGPRPNNNDYPPPSSARRLTQNVFPPPVSLPLKATWEPPRRWATYDTDLFLSSHLQPYSSARPLPLGM</sequence>
<dbReference type="Proteomes" id="UP000289152">
    <property type="component" value="Unassembled WGS sequence"/>
</dbReference>
<dbReference type="VEuPathDB" id="FungiDB:TREMEDRAFT_61269"/>
<dbReference type="OrthoDB" id="8026949at2759"/>
<feature type="region of interest" description="Disordered" evidence="1">
    <location>
        <begin position="41"/>
        <end position="102"/>
    </location>
</feature>
<dbReference type="PANTHER" id="PTHR13316:SF0">
    <property type="entry name" value="ZINC FINGER CCHC DOMAIN-CONTAINING PROTEIN 8"/>
    <property type="match status" value="1"/>
</dbReference>
<evidence type="ECO:0000313" key="2">
    <source>
        <dbReference type="EMBL" id="RXK40126.1"/>
    </source>
</evidence>
<feature type="compositionally biased region" description="Pro residues" evidence="1">
    <location>
        <begin position="474"/>
        <end position="524"/>
    </location>
</feature>
<keyword evidence="3" id="KW-1185">Reference proteome</keyword>
<name>A0A4Q1BQC4_TREME</name>
<dbReference type="InParanoid" id="A0A4Q1BQC4"/>
<gene>
    <name evidence="2" type="ORF">M231_02583</name>
</gene>
<feature type="compositionally biased region" description="Acidic residues" evidence="1">
    <location>
        <begin position="379"/>
        <end position="391"/>
    </location>
</feature>
<comment type="caution">
    <text evidence="2">The sequence shown here is derived from an EMBL/GenBank/DDBJ whole genome shotgun (WGS) entry which is preliminary data.</text>
</comment>
<accession>A0A4Q1BQC4</accession>